<sequence length="165" mass="18108">MKPALIIIDMQKAFFKGRCKTSMKTASSVINDAISYFKQQNLPIIWVQDVNKKEGAIPGTEGFELIDCLNSNEIKHTIHKQNLDCFTNTNCVDILNQQGINTVIISGFCADYCVLSSYKGALKNGFTAAILKQGIAAGSQEDINEVVINNDTVSISFLKKIVEGI</sequence>
<dbReference type="PANTHER" id="PTHR43540">
    <property type="entry name" value="PEROXYUREIDOACRYLATE/UREIDOACRYLATE AMIDOHYDROLASE-RELATED"/>
    <property type="match status" value="1"/>
</dbReference>
<dbReference type="Proteomes" id="UP000095713">
    <property type="component" value="Unassembled WGS sequence"/>
</dbReference>
<feature type="domain" description="Isochorismatase-like" evidence="2">
    <location>
        <begin position="4"/>
        <end position="145"/>
    </location>
</feature>
<dbReference type="Gene3D" id="3.40.50.850">
    <property type="entry name" value="Isochorismatase-like"/>
    <property type="match status" value="1"/>
</dbReference>
<dbReference type="InterPro" id="IPR050272">
    <property type="entry name" value="Isochorismatase-like_hydrls"/>
</dbReference>
<evidence type="ECO:0000313" key="3">
    <source>
        <dbReference type="EMBL" id="OEK09496.1"/>
    </source>
</evidence>
<comment type="caution">
    <text evidence="3">The sequence shown here is derived from an EMBL/GenBank/DDBJ whole genome shotgun (WGS) entry which is preliminary data.</text>
</comment>
<accession>A0A1E5TDP5</accession>
<dbReference type="STRING" id="1849968.A8C32_12350"/>
<proteinExistence type="predicted"/>
<dbReference type="RefSeq" id="WP_069828933.1">
    <property type="nucleotide sequence ID" value="NZ_MDJD01000007.1"/>
</dbReference>
<keyword evidence="4" id="KW-1185">Reference proteome</keyword>
<name>A0A1E5TDP5_9FLAO</name>
<dbReference type="CDD" id="cd00431">
    <property type="entry name" value="cysteine_hydrolases"/>
    <property type="match status" value="1"/>
</dbReference>
<dbReference type="OrthoDB" id="9791276at2"/>
<dbReference type="EMBL" id="MDJD01000007">
    <property type="protein sequence ID" value="OEK09496.1"/>
    <property type="molecule type" value="Genomic_DNA"/>
</dbReference>
<reference evidence="3 4" key="1">
    <citation type="submission" date="2016-05" db="EMBL/GenBank/DDBJ databases">
        <title>Draft Genome Sequence of Algibacter sp. Strain SK-16 Isolated from the Surface Water of Aburatsubo Inlet.</title>
        <authorList>
            <person name="Wong S.-K."/>
            <person name="Yoshizawa S."/>
            <person name="Nakajima Y."/>
            <person name="Ogura Y."/>
            <person name="Tetsuya H."/>
            <person name="Hamasaki K."/>
        </authorList>
    </citation>
    <scope>NUCLEOTIDE SEQUENCE [LARGE SCALE GENOMIC DNA]</scope>
    <source>
        <strain evidence="3 4">SK-16</strain>
    </source>
</reference>
<dbReference type="InterPro" id="IPR000868">
    <property type="entry name" value="Isochorismatase-like_dom"/>
</dbReference>
<dbReference type="InterPro" id="IPR036380">
    <property type="entry name" value="Isochorismatase-like_sf"/>
</dbReference>
<dbReference type="AlphaFoldDB" id="A0A1E5TDP5"/>
<dbReference type="Pfam" id="PF00857">
    <property type="entry name" value="Isochorismatase"/>
    <property type="match status" value="1"/>
</dbReference>
<protein>
    <recommendedName>
        <fullName evidence="2">Isochorismatase-like domain-containing protein</fullName>
    </recommendedName>
</protein>
<keyword evidence="1" id="KW-0378">Hydrolase</keyword>
<evidence type="ECO:0000256" key="1">
    <source>
        <dbReference type="ARBA" id="ARBA00022801"/>
    </source>
</evidence>
<gene>
    <name evidence="3" type="ORF">A8C32_12350</name>
</gene>
<dbReference type="SUPFAM" id="SSF52499">
    <property type="entry name" value="Isochorismatase-like hydrolases"/>
    <property type="match status" value="1"/>
</dbReference>
<dbReference type="PANTHER" id="PTHR43540:SF6">
    <property type="entry name" value="ISOCHORISMATASE-LIKE DOMAIN-CONTAINING PROTEIN"/>
    <property type="match status" value="1"/>
</dbReference>
<evidence type="ECO:0000313" key="4">
    <source>
        <dbReference type="Proteomes" id="UP000095713"/>
    </source>
</evidence>
<organism evidence="3 4">
    <name type="scientific">Flavivirga aquatica</name>
    <dbReference type="NCBI Taxonomy" id="1849968"/>
    <lineage>
        <taxon>Bacteria</taxon>
        <taxon>Pseudomonadati</taxon>
        <taxon>Bacteroidota</taxon>
        <taxon>Flavobacteriia</taxon>
        <taxon>Flavobacteriales</taxon>
        <taxon>Flavobacteriaceae</taxon>
        <taxon>Flavivirga</taxon>
    </lineage>
</organism>
<evidence type="ECO:0000259" key="2">
    <source>
        <dbReference type="Pfam" id="PF00857"/>
    </source>
</evidence>
<dbReference type="GO" id="GO:0016787">
    <property type="term" value="F:hydrolase activity"/>
    <property type="evidence" value="ECO:0007669"/>
    <property type="project" value="UniProtKB-KW"/>
</dbReference>